<dbReference type="VEuPathDB" id="FungiDB:RhiirA1_487279"/>
<dbReference type="EMBL" id="LLXI01000818">
    <property type="protein sequence ID" value="PKY50066.1"/>
    <property type="molecule type" value="Genomic_DNA"/>
</dbReference>
<dbReference type="Proteomes" id="UP000234323">
    <property type="component" value="Unassembled WGS sequence"/>
</dbReference>
<keyword evidence="2" id="KW-1185">Reference proteome</keyword>
<proteinExistence type="predicted"/>
<name>A0A2I1GTX2_9GLOM</name>
<protein>
    <submittedName>
        <fullName evidence="1">Uncharacterized protein</fullName>
    </submittedName>
</protein>
<gene>
    <name evidence="1" type="ORF">RhiirA4_545689</name>
</gene>
<accession>A0A2I1GTX2</accession>
<evidence type="ECO:0000313" key="1">
    <source>
        <dbReference type="EMBL" id="PKY50066.1"/>
    </source>
</evidence>
<dbReference type="AlphaFoldDB" id="A0A2I1GTX2"/>
<comment type="caution">
    <text evidence="1">The sequence shown here is derived from an EMBL/GenBank/DDBJ whole genome shotgun (WGS) entry which is preliminary data.</text>
</comment>
<organism evidence="1 2">
    <name type="scientific">Rhizophagus irregularis</name>
    <dbReference type="NCBI Taxonomy" id="588596"/>
    <lineage>
        <taxon>Eukaryota</taxon>
        <taxon>Fungi</taxon>
        <taxon>Fungi incertae sedis</taxon>
        <taxon>Mucoromycota</taxon>
        <taxon>Glomeromycotina</taxon>
        <taxon>Glomeromycetes</taxon>
        <taxon>Glomerales</taxon>
        <taxon>Glomeraceae</taxon>
        <taxon>Rhizophagus</taxon>
    </lineage>
</organism>
<reference evidence="1 2" key="1">
    <citation type="submission" date="2015-10" db="EMBL/GenBank/DDBJ databases">
        <title>Genome analyses suggest a sexual origin of heterokaryosis in a supposedly ancient asexual fungus.</title>
        <authorList>
            <person name="Ropars J."/>
            <person name="Sedzielewska K."/>
            <person name="Noel J."/>
            <person name="Charron P."/>
            <person name="Farinelli L."/>
            <person name="Marton T."/>
            <person name="Kruger M."/>
            <person name="Pelin A."/>
            <person name="Brachmann A."/>
            <person name="Corradi N."/>
        </authorList>
    </citation>
    <scope>NUCLEOTIDE SEQUENCE [LARGE SCALE GENOMIC DNA]</scope>
    <source>
        <strain evidence="1 2">A4</strain>
    </source>
</reference>
<dbReference type="VEuPathDB" id="FungiDB:FUN_001076"/>
<sequence>MTSRFTLANEEKMIKEEWTVGTNTSINGNDSSGNLGVRRISGHIKHQKSFESSMGLIAEENSDGLHRTIMTKRNHSSASVSRK</sequence>
<evidence type="ECO:0000313" key="2">
    <source>
        <dbReference type="Proteomes" id="UP000234323"/>
    </source>
</evidence>
<dbReference type="VEuPathDB" id="FungiDB:RhiirFUN_018527"/>